<evidence type="ECO:0000313" key="2">
    <source>
        <dbReference type="EMBL" id="JAQ16991.1"/>
    </source>
</evidence>
<feature type="compositionally biased region" description="Pro residues" evidence="1">
    <location>
        <begin position="34"/>
        <end position="51"/>
    </location>
</feature>
<sequence length="265" mass="29022">MGDQQRGRGRARGRARGGGEQGPPQPRPVGQGPRGPPPGMARPPQGGPPPQQAWAQPRTHMSQARAPAPQHVPMTGGRATHRGSGAEGPSVESHFSGTVGDNGSSDNGASGLRRGTVRGRRQLHEGTAVVRTRPDSLPTKKGTFGSVIRLSSNYFKLLQKPNWSLYQYRVDFSPEDDRTNVKKAQFRRATQKVLAGYIFDGTVLFTPTRLDVDPIELFVKDDQTQADVRISIRLVKDVAIGDYSYIQLFNIIMRKCLGHLKLQLV</sequence>
<accession>A0A146MB51</accession>
<proteinExistence type="predicted"/>
<dbReference type="SUPFAM" id="SSF101690">
    <property type="entry name" value="PAZ domain"/>
    <property type="match status" value="1"/>
</dbReference>
<gene>
    <name evidence="2" type="primary">PIWIL1_0</name>
    <name evidence="2" type="ORF">g.26622</name>
</gene>
<organism evidence="2">
    <name type="scientific">Lygus hesperus</name>
    <name type="common">Western plant bug</name>
    <dbReference type="NCBI Taxonomy" id="30085"/>
    <lineage>
        <taxon>Eukaryota</taxon>
        <taxon>Metazoa</taxon>
        <taxon>Ecdysozoa</taxon>
        <taxon>Arthropoda</taxon>
        <taxon>Hexapoda</taxon>
        <taxon>Insecta</taxon>
        <taxon>Pterygota</taxon>
        <taxon>Neoptera</taxon>
        <taxon>Paraneoptera</taxon>
        <taxon>Hemiptera</taxon>
        <taxon>Heteroptera</taxon>
        <taxon>Panheteroptera</taxon>
        <taxon>Cimicomorpha</taxon>
        <taxon>Miridae</taxon>
        <taxon>Mirini</taxon>
        <taxon>Lygus</taxon>
    </lineage>
</organism>
<feature type="non-terminal residue" evidence="2">
    <location>
        <position position="265"/>
    </location>
</feature>
<dbReference type="EMBL" id="GDHC01001638">
    <property type="protein sequence ID" value="JAQ16991.1"/>
    <property type="molecule type" value="Transcribed_RNA"/>
</dbReference>
<reference evidence="2" key="1">
    <citation type="journal article" date="2016" name="Gigascience">
        <title>De novo construction of an expanded transcriptome assembly for the western tarnished plant bug, Lygus hesperus.</title>
        <authorList>
            <person name="Tassone E.E."/>
            <person name="Geib S.M."/>
            <person name="Hall B."/>
            <person name="Fabrick J.A."/>
            <person name="Brent C.S."/>
            <person name="Hull J.J."/>
        </authorList>
    </citation>
    <scope>NUCLEOTIDE SEQUENCE</scope>
</reference>
<dbReference type="AlphaFoldDB" id="A0A146MB51"/>
<feature type="compositionally biased region" description="Low complexity" evidence="1">
    <location>
        <begin position="101"/>
        <end position="111"/>
    </location>
</feature>
<feature type="region of interest" description="Disordered" evidence="1">
    <location>
        <begin position="1"/>
        <end position="125"/>
    </location>
</feature>
<protein>
    <submittedName>
        <fullName evidence="2">Piwi-like protein 1</fullName>
    </submittedName>
</protein>
<evidence type="ECO:0000256" key="1">
    <source>
        <dbReference type="SAM" id="MobiDB-lite"/>
    </source>
</evidence>
<dbReference type="Pfam" id="PF23278">
    <property type="entry name" value="Piwi_N"/>
    <property type="match status" value="1"/>
</dbReference>
<dbReference type="InterPro" id="IPR036085">
    <property type="entry name" value="PAZ_dom_sf"/>
</dbReference>
<name>A0A146MB51_LYGHE</name>